<dbReference type="Proteomes" id="UP000746471">
    <property type="component" value="Unassembled WGS sequence"/>
</dbReference>
<dbReference type="CDD" id="cd01638">
    <property type="entry name" value="CysQ"/>
    <property type="match status" value="1"/>
</dbReference>
<dbReference type="PROSITE" id="PS00629">
    <property type="entry name" value="IMP_1"/>
    <property type="match status" value="1"/>
</dbReference>
<evidence type="ECO:0000256" key="2">
    <source>
        <dbReference type="ARBA" id="ARBA00022801"/>
    </source>
</evidence>
<dbReference type="Gene3D" id="3.40.190.80">
    <property type="match status" value="1"/>
</dbReference>
<reference evidence="4 5" key="1">
    <citation type="submission" date="2021-05" db="EMBL/GenBank/DDBJ databases">
        <title>Fusibacter ferrireducens sp. nov., an anaerobic, sulfur- and Fe-reducing bacterium isolated from the mangrove sediment.</title>
        <authorList>
            <person name="Qiu D."/>
        </authorList>
    </citation>
    <scope>NUCLEOTIDE SEQUENCE [LARGE SCALE GENOMIC DNA]</scope>
    <source>
        <strain evidence="4 5">DSM 12116</strain>
    </source>
</reference>
<evidence type="ECO:0000256" key="3">
    <source>
        <dbReference type="ARBA" id="ARBA00022842"/>
    </source>
</evidence>
<organism evidence="4 5">
    <name type="scientific">Fusibacter paucivorans</name>
    <dbReference type="NCBI Taxonomy" id="76009"/>
    <lineage>
        <taxon>Bacteria</taxon>
        <taxon>Bacillati</taxon>
        <taxon>Bacillota</taxon>
        <taxon>Clostridia</taxon>
        <taxon>Eubacteriales</taxon>
        <taxon>Eubacteriales Family XII. Incertae Sedis</taxon>
        <taxon>Fusibacter</taxon>
    </lineage>
</organism>
<gene>
    <name evidence="4" type="ORF">KHM83_10100</name>
</gene>
<dbReference type="PANTHER" id="PTHR20854:SF4">
    <property type="entry name" value="INOSITOL-1-MONOPHOSPHATASE-RELATED"/>
    <property type="match status" value="1"/>
</dbReference>
<protein>
    <submittedName>
        <fullName evidence="4">3'(2'),5'-bisphosphate nucleotidase CysQ</fullName>
    </submittedName>
</protein>
<keyword evidence="5" id="KW-1185">Reference proteome</keyword>
<dbReference type="PRINTS" id="PR00377">
    <property type="entry name" value="IMPHPHTASES"/>
</dbReference>
<sequence length="259" mass="28900">MVYRTELDVAIKAAALAGERILKVYDEAFEVAYKEDSSPVTEADVSAGLAIEKFIKAHFPEDGFLSEEMEDDGSRHQKTRFWVIDPLDGTKEFVKKNDEFAVNIGLVDRGKVVLGVVYIPVTGTIYYAVSGQGAYRQSADKLEQLSVSHRRNPVRLLISRSHPSPRTSELIDLLKSRIECIQEMGSSIKGCLIAAGEFDIYYNFGTSMKWDTCALDCIVKEAGGIMKRLDGEPINYMESSPYNRGFYIVNDSANEVKLS</sequence>
<keyword evidence="3" id="KW-0460">Magnesium</keyword>
<evidence type="ECO:0000313" key="5">
    <source>
        <dbReference type="Proteomes" id="UP000746471"/>
    </source>
</evidence>
<keyword evidence="2" id="KW-0378">Hydrolase</keyword>
<dbReference type="PANTHER" id="PTHR20854">
    <property type="entry name" value="INOSITOL MONOPHOSPHATASE"/>
    <property type="match status" value="1"/>
</dbReference>
<dbReference type="SUPFAM" id="SSF56655">
    <property type="entry name" value="Carbohydrate phosphatase"/>
    <property type="match status" value="1"/>
</dbReference>
<comment type="caution">
    <text evidence="4">The sequence shown here is derived from an EMBL/GenBank/DDBJ whole genome shotgun (WGS) entry which is preliminary data.</text>
</comment>
<dbReference type="RefSeq" id="WP_213236893.1">
    <property type="nucleotide sequence ID" value="NZ_JAHBCL010000015.1"/>
</dbReference>
<evidence type="ECO:0000313" key="4">
    <source>
        <dbReference type="EMBL" id="MBS7527032.1"/>
    </source>
</evidence>
<dbReference type="Gene3D" id="3.30.540.10">
    <property type="entry name" value="Fructose-1,6-Bisphosphatase, subunit A, domain 1"/>
    <property type="match status" value="1"/>
</dbReference>
<evidence type="ECO:0000256" key="1">
    <source>
        <dbReference type="ARBA" id="ARBA00022723"/>
    </source>
</evidence>
<proteinExistence type="predicted"/>
<dbReference type="EMBL" id="JAHBCL010000015">
    <property type="protein sequence ID" value="MBS7527032.1"/>
    <property type="molecule type" value="Genomic_DNA"/>
</dbReference>
<accession>A0ABS5PQ52</accession>
<dbReference type="InterPro" id="IPR020583">
    <property type="entry name" value="Inositol_monoP_metal-BS"/>
</dbReference>
<dbReference type="Pfam" id="PF00459">
    <property type="entry name" value="Inositol_P"/>
    <property type="match status" value="1"/>
</dbReference>
<dbReference type="InterPro" id="IPR000760">
    <property type="entry name" value="Inositol_monophosphatase-like"/>
</dbReference>
<keyword evidence="1" id="KW-0479">Metal-binding</keyword>
<name>A0ABS5PQ52_9FIRM</name>